<proteinExistence type="predicted"/>
<protein>
    <submittedName>
        <fullName evidence="2">AsmA-like C-terminal region-containing protein</fullName>
    </submittedName>
</protein>
<organism evidence="2 3">
    <name type="scientific">Rhizobium helianthi</name>
    <dbReference type="NCBI Taxonomy" id="1132695"/>
    <lineage>
        <taxon>Bacteria</taxon>
        <taxon>Pseudomonadati</taxon>
        <taxon>Pseudomonadota</taxon>
        <taxon>Alphaproteobacteria</taxon>
        <taxon>Hyphomicrobiales</taxon>
        <taxon>Rhizobiaceae</taxon>
        <taxon>Rhizobium/Agrobacterium group</taxon>
        <taxon>Rhizobium</taxon>
    </lineage>
</organism>
<dbReference type="InterPro" id="IPR052894">
    <property type="entry name" value="AsmA-related"/>
</dbReference>
<comment type="caution">
    <text evidence="2">The sequence shown here is derived from an EMBL/GenBank/DDBJ whole genome shotgun (WGS) entry which is preliminary data.</text>
</comment>
<dbReference type="PANTHER" id="PTHR30441">
    <property type="entry name" value="DUF748 DOMAIN-CONTAINING PROTEIN"/>
    <property type="match status" value="1"/>
</dbReference>
<gene>
    <name evidence="2" type="ORF">ACFSE1_10875</name>
</gene>
<evidence type="ECO:0000259" key="1">
    <source>
        <dbReference type="Pfam" id="PF05170"/>
    </source>
</evidence>
<dbReference type="Proteomes" id="UP001597322">
    <property type="component" value="Unassembled WGS sequence"/>
</dbReference>
<feature type="domain" description="AsmA" evidence="1">
    <location>
        <begin position="373"/>
        <end position="545"/>
    </location>
</feature>
<reference evidence="3" key="1">
    <citation type="journal article" date="2019" name="Int. J. Syst. Evol. Microbiol.">
        <title>The Global Catalogue of Microorganisms (GCM) 10K type strain sequencing project: providing services to taxonomists for standard genome sequencing and annotation.</title>
        <authorList>
            <consortium name="The Broad Institute Genomics Platform"/>
            <consortium name="The Broad Institute Genome Sequencing Center for Infectious Disease"/>
            <person name="Wu L."/>
            <person name="Ma J."/>
        </authorList>
    </citation>
    <scope>NUCLEOTIDE SEQUENCE [LARGE SCALE GENOMIC DNA]</scope>
    <source>
        <strain evidence="3">CG52</strain>
    </source>
</reference>
<dbReference type="PANTHER" id="PTHR30441:SF4">
    <property type="entry name" value="PROTEIN ASMA"/>
    <property type="match status" value="1"/>
</dbReference>
<dbReference type="EMBL" id="JBHUEQ010000017">
    <property type="protein sequence ID" value="MFD1745963.1"/>
    <property type="molecule type" value="Genomic_DNA"/>
</dbReference>
<name>A0ABW4M601_9HYPH</name>
<evidence type="ECO:0000313" key="2">
    <source>
        <dbReference type="EMBL" id="MFD1745963.1"/>
    </source>
</evidence>
<dbReference type="Pfam" id="PF05170">
    <property type="entry name" value="AsmA"/>
    <property type="match status" value="1"/>
</dbReference>
<accession>A0ABW4M601</accession>
<dbReference type="InterPro" id="IPR007844">
    <property type="entry name" value="AsmA"/>
</dbReference>
<evidence type="ECO:0000313" key="3">
    <source>
        <dbReference type="Proteomes" id="UP001597322"/>
    </source>
</evidence>
<dbReference type="RefSeq" id="WP_377400647.1">
    <property type="nucleotide sequence ID" value="NZ_JBHUEQ010000017.1"/>
</dbReference>
<sequence length="615" mass="65354">MNQHKPRHLLTSAALLASLLVLAGILAFRVFSPSLISSALVRERMEASVEEWLGHDILIAAEPDLSFWPRPVVTLRDITIRTQDRADAAIIGHVEALSARFSIWQALRGAPVFEDFTLVGPHILLKRNAKGQLNWGTDGLLGQALREAAERENASGAPSDDPVIGDITIVQGSVLLSDAAGRSLSITQIEGSLDWARLSASARLRMKGMVNEQSVALDISTAAPLMLLAGHSAQVDASLQSPLVSATFSGSADLARYAFFAGDLRLSVPKVADVVTWANLPIHIADRLTDFSLSARLVTLGHVLRFDQLSIGANGTTGSGVMDLSMATQTSAPRVTGTLAFDAMNLGDLVTAISGQSDEDVEPPARPDFPPFERQLGFDVRFSASKVEFGLLNMTNAAVSVVSDSERAQVEILDADLFGGNLTGDVSMTNEPAVRTALNLKARDVNLAQLAKALNLGNSAISGTGNLSARFFADEAIRGISADDIQGQIQFNAKNGTLPAIDLTRLETLAGGTSYFELKQLRRTSLDFDTLDVKADINSGTAEIQSFLLHAAPYRLALSGTVPYLTRSLFLTGELENTSSGKAAHGLLVGGVWPNPVIWPSASPARLAPTAPGQP</sequence>
<keyword evidence="3" id="KW-1185">Reference proteome</keyword>